<gene>
    <name evidence="4" type="ORF">SAMN04488009_0663</name>
</gene>
<name>A0ABY1SD19_9FLAO</name>
<dbReference type="InterPro" id="IPR036514">
    <property type="entry name" value="SGNH_hydro_sf"/>
</dbReference>
<dbReference type="InterPro" id="IPR013830">
    <property type="entry name" value="SGNH_hydro"/>
</dbReference>
<dbReference type="RefSeq" id="WP_089259037.1">
    <property type="nucleotide sequence ID" value="NZ_FZNV01000001.1"/>
</dbReference>
<evidence type="ECO:0000259" key="3">
    <source>
        <dbReference type="Pfam" id="PF13472"/>
    </source>
</evidence>
<keyword evidence="5" id="KW-1185">Reference proteome</keyword>
<comment type="similarity">
    <text evidence="1">Belongs to the 'GDSL' lipolytic enzyme family.</text>
</comment>
<evidence type="ECO:0000313" key="4">
    <source>
        <dbReference type="EMBL" id="SNR27568.1"/>
    </source>
</evidence>
<feature type="domain" description="SGNH hydrolase-type esterase" evidence="3">
    <location>
        <begin position="195"/>
        <end position="383"/>
    </location>
</feature>
<comment type="caution">
    <text evidence="4">The sequence shown here is derived from an EMBL/GenBank/DDBJ whole genome shotgun (WGS) entry which is preliminary data.</text>
</comment>
<dbReference type="Gene3D" id="3.40.50.1110">
    <property type="entry name" value="SGNH hydrolase"/>
    <property type="match status" value="1"/>
</dbReference>
<sequence>MISLLINSKKRIVAFITVVVSFVANGQTEDIPTNFVFGTPIANTEYTVVDSSQPYTEQLGYGFDFNTSKNVQFHHNGFSIDRAPVYFSVMKPEGNYKVKIDFEGAESATTIILKAESRRLMLDTIIGPNTTFSKSVMINVRTPKIIGGGEITLKDRELTYLNWDRKLTLEFLGTAKVRAIQVTPIPKITSIFLAGDSTVTDQDLEPWASWGQFISRYLTDRVVVSNYAYSGASLSSFKVSRRLEKIGSLLTKGDYLLIEFGHNDQKQKGENDGPWLNYTKLLVEFVNTAREKGAIPVLLTLVQRRYFGEDGKLNDTHGEYPDAVRSVAKKMNVPLIDLTKITTMLYESWGDDRSRKAFVQYPANTFPGQNTALEDNTHFNAFGANEIALCVIQEIKRQGLPLEVFLKHTIPAYNPEFPNDISQWTLPLSNRFEPTKPDGN</sequence>
<proteinExistence type="inferred from homology"/>
<dbReference type="PANTHER" id="PTHR43695">
    <property type="entry name" value="PUTATIVE (AFU_ORTHOLOGUE AFUA_2G17250)-RELATED"/>
    <property type="match status" value="1"/>
</dbReference>
<reference evidence="4 5" key="1">
    <citation type="submission" date="2017-06" db="EMBL/GenBank/DDBJ databases">
        <authorList>
            <person name="Varghese N."/>
            <person name="Submissions S."/>
        </authorList>
    </citation>
    <scope>NUCLEOTIDE SEQUENCE [LARGE SCALE GENOMIC DNA]</scope>
    <source>
        <strain evidence="4 5">DSM 19840</strain>
    </source>
</reference>
<dbReference type="CDD" id="cd01821">
    <property type="entry name" value="Rhamnogalacturan_acetylesterase_like"/>
    <property type="match status" value="1"/>
</dbReference>
<dbReference type="InterPro" id="IPR037459">
    <property type="entry name" value="RhgT-like"/>
</dbReference>
<protein>
    <submittedName>
        <fullName evidence="4">Lysophospholipase L1</fullName>
    </submittedName>
</protein>
<dbReference type="Proteomes" id="UP000198337">
    <property type="component" value="Unassembled WGS sequence"/>
</dbReference>
<dbReference type="EMBL" id="FZNV01000001">
    <property type="protein sequence ID" value="SNR27568.1"/>
    <property type="molecule type" value="Genomic_DNA"/>
</dbReference>
<dbReference type="SUPFAM" id="SSF49785">
    <property type="entry name" value="Galactose-binding domain-like"/>
    <property type="match status" value="1"/>
</dbReference>
<dbReference type="InterPro" id="IPR008979">
    <property type="entry name" value="Galactose-bd-like_sf"/>
</dbReference>
<evidence type="ECO:0000313" key="5">
    <source>
        <dbReference type="Proteomes" id="UP000198337"/>
    </source>
</evidence>
<dbReference type="SUPFAM" id="SSF52266">
    <property type="entry name" value="SGNH hydrolase"/>
    <property type="match status" value="1"/>
</dbReference>
<keyword evidence="2" id="KW-0378">Hydrolase</keyword>
<accession>A0ABY1SD19</accession>
<evidence type="ECO:0000256" key="1">
    <source>
        <dbReference type="ARBA" id="ARBA00008668"/>
    </source>
</evidence>
<evidence type="ECO:0000256" key="2">
    <source>
        <dbReference type="ARBA" id="ARBA00022801"/>
    </source>
</evidence>
<dbReference type="PANTHER" id="PTHR43695:SF1">
    <property type="entry name" value="RHAMNOGALACTURONAN ACETYLESTERASE"/>
    <property type="match status" value="1"/>
</dbReference>
<dbReference type="Pfam" id="PF13472">
    <property type="entry name" value="Lipase_GDSL_2"/>
    <property type="match status" value="1"/>
</dbReference>
<dbReference type="Gene3D" id="2.60.120.430">
    <property type="entry name" value="Galactose-binding lectin"/>
    <property type="match status" value="1"/>
</dbReference>
<organism evidence="4 5">
    <name type="scientific">Maribacter sedimenticola</name>
    <dbReference type="NCBI Taxonomy" id="228956"/>
    <lineage>
        <taxon>Bacteria</taxon>
        <taxon>Pseudomonadati</taxon>
        <taxon>Bacteroidota</taxon>
        <taxon>Flavobacteriia</taxon>
        <taxon>Flavobacteriales</taxon>
        <taxon>Flavobacteriaceae</taxon>
        <taxon>Maribacter</taxon>
    </lineage>
</organism>